<dbReference type="PANTHER" id="PTHR47234">
    <property type="match status" value="1"/>
</dbReference>
<evidence type="ECO:0000256" key="10">
    <source>
        <dbReference type="SAM" id="MobiDB-lite"/>
    </source>
</evidence>
<dbReference type="InterPro" id="IPR036942">
    <property type="entry name" value="Beta-barrel_TonB_sf"/>
</dbReference>
<dbReference type="EMBL" id="QENQ01000001">
    <property type="protein sequence ID" value="PVX29339.1"/>
    <property type="molecule type" value="Genomic_DNA"/>
</dbReference>
<dbReference type="Pfam" id="PF00593">
    <property type="entry name" value="TonB_dep_Rec_b-barrel"/>
    <property type="match status" value="1"/>
</dbReference>
<proteinExistence type="inferred from homology"/>
<evidence type="ECO:0000256" key="3">
    <source>
        <dbReference type="ARBA" id="ARBA00022452"/>
    </source>
</evidence>
<keyword evidence="7 8" id="KW-0998">Cell outer membrane</keyword>
<feature type="domain" description="TonB-dependent receptor-like beta-barrel" evidence="12">
    <location>
        <begin position="603"/>
        <end position="999"/>
    </location>
</feature>
<dbReference type="OrthoDB" id="9760333at2"/>
<dbReference type="InterPro" id="IPR000531">
    <property type="entry name" value="Beta-barrel_TonB"/>
</dbReference>
<dbReference type="PANTHER" id="PTHR47234:SF1">
    <property type="entry name" value="TONB-DEPENDENT RECEPTOR"/>
    <property type="match status" value="1"/>
</dbReference>
<dbReference type="InterPro" id="IPR012910">
    <property type="entry name" value="Plug_dom"/>
</dbReference>
<keyword evidence="15" id="KW-1185">Reference proteome</keyword>
<dbReference type="Proteomes" id="UP000245890">
    <property type="component" value="Unassembled WGS sequence"/>
</dbReference>
<keyword evidence="3 8" id="KW-1134">Transmembrane beta strand</keyword>
<evidence type="ECO:0000256" key="2">
    <source>
        <dbReference type="ARBA" id="ARBA00022448"/>
    </source>
</evidence>
<dbReference type="Pfam" id="PF07715">
    <property type="entry name" value="Plug"/>
    <property type="match status" value="1"/>
</dbReference>
<evidence type="ECO:0000256" key="8">
    <source>
        <dbReference type="PROSITE-ProRule" id="PRU01360"/>
    </source>
</evidence>
<keyword evidence="6 8" id="KW-0472">Membrane</keyword>
<sequence>MKKSVLLGACSAVAYLVLAQSAAAQQSQAAANPQTPPASVDAGALPSNSDAAEEAKARENAAEEQADRGEQVTLEEEDTAPASKSGVAAEGTILVTGSRLRGGDQTSRLTVIDAKEIRDRGVTTVEELIRTLPQNVATIGAITNNRSKGPLTSTTGNSGSRVVSDVGALGVSAANLGGVGAGNTLILVNGRRIAGAAGVEQGYVNLNGIPLSAIERVEISTGGQSAIYGADAMGGVINFILKKDYVGTTISASRRETSSGARDTRVSLYTGRAWGSGNVAATVEYGRSEPIVNAKTGYVTNNYSSYYGGNSQFDRRSFNSGIQPGVALQPAVFDPRTGQQISPQIGLTVPAGFTGAPTQANLIQVSPTSARDYVPEFAGSKTSTVSATLNFEQKITDRLRIFATGLYTWARNSQPNAAFGGFSVSLAPGQYYNPFPAFTFGSSAYGSTVYYYPGSEIAAGELVPGDVRNTSKSWTATAGVGYNFGRFADLQIVYTKSKTSTEGTGTQVRSLVSYQKTVTNGVTTYPCYNFQLANNRIPLNRRPAFQAAFDAQCAALTSKDPNVAFNPWKSSSAGGGAGIDTFLYPYVVDDLGSSLDNVEGRLTGTAIKLPAGEISYAFGAEFSRSGLKNTVVSNAAGPDPSSERYAFFGEVNLPVLGKEYTLPLVRRLIFNMALRRDVTSSVGAIGTVNRVPVDQGGEIIYGKNSFGRTTPSWGVLWSPTNTIDVRAKFTRGFKAPPATQLYSVQGTQQTTTAISGDPLYTCTTDCSRIANGTRTYNVPSVIAPNPDLLPETSRQQVYSVSWQPTGFLSGLSMAVTYNRNKIRNQFASTRELFYYLPAIEVLKLPLFYPRDPVTNKITSFNNTRFNIVGSNYESLAYEVSYLFSTSFGTFQPKVTYIDNIVAETIGVTSDQVIDQRGRILGVDKYKVVGSVQWNLDRVSTNVYVYHTPSYLNDYESAYAAGVQLNPEWIKRVKPLTTVDLSVSWAATDWFNVQLAGRNVLKAAAPLAIVDRLPYDTARYNVEGRSVMLSTRLTF</sequence>
<evidence type="ECO:0000256" key="6">
    <source>
        <dbReference type="ARBA" id="ARBA00023136"/>
    </source>
</evidence>
<evidence type="ECO:0000259" key="13">
    <source>
        <dbReference type="Pfam" id="PF07715"/>
    </source>
</evidence>
<dbReference type="InterPro" id="IPR039426">
    <property type="entry name" value="TonB-dep_rcpt-like"/>
</dbReference>
<keyword evidence="5 9" id="KW-0798">TonB box</keyword>
<comment type="similarity">
    <text evidence="8 9">Belongs to the TonB-dependent receptor family.</text>
</comment>
<gene>
    <name evidence="14" type="ORF">DD559_08415</name>
</gene>
<protein>
    <submittedName>
        <fullName evidence="14">TonB-dependent receptor</fullName>
    </submittedName>
</protein>
<evidence type="ECO:0000256" key="4">
    <source>
        <dbReference type="ARBA" id="ARBA00022692"/>
    </source>
</evidence>
<keyword evidence="2 8" id="KW-0813">Transport</keyword>
<feature type="compositionally biased region" description="Low complexity" evidence="10">
    <location>
        <begin position="25"/>
        <end position="39"/>
    </location>
</feature>
<evidence type="ECO:0000259" key="12">
    <source>
        <dbReference type="Pfam" id="PF00593"/>
    </source>
</evidence>
<evidence type="ECO:0000313" key="15">
    <source>
        <dbReference type="Proteomes" id="UP000245890"/>
    </source>
</evidence>
<organism evidence="14 15">
    <name type="scientific">Sphingomonas pokkalii</name>
    <dbReference type="NCBI Taxonomy" id="2175090"/>
    <lineage>
        <taxon>Bacteria</taxon>
        <taxon>Pseudomonadati</taxon>
        <taxon>Pseudomonadota</taxon>
        <taxon>Alphaproteobacteria</taxon>
        <taxon>Sphingomonadales</taxon>
        <taxon>Sphingomonadaceae</taxon>
        <taxon>Sphingomonas</taxon>
    </lineage>
</organism>
<dbReference type="GO" id="GO:0009279">
    <property type="term" value="C:cell outer membrane"/>
    <property type="evidence" value="ECO:0007669"/>
    <property type="project" value="UniProtKB-SubCell"/>
</dbReference>
<evidence type="ECO:0000256" key="11">
    <source>
        <dbReference type="SAM" id="SignalP"/>
    </source>
</evidence>
<comment type="subcellular location">
    <subcellularLocation>
        <location evidence="1 8">Cell outer membrane</location>
        <topology evidence="1 8">Multi-pass membrane protein</topology>
    </subcellularLocation>
</comment>
<accession>A0A2U0SDB1</accession>
<feature type="compositionally biased region" description="Basic and acidic residues" evidence="10">
    <location>
        <begin position="53"/>
        <end position="70"/>
    </location>
</feature>
<feature type="chain" id="PRO_5015725016" evidence="11">
    <location>
        <begin position="25"/>
        <end position="1034"/>
    </location>
</feature>
<feature type="domain" description="TonB-dependent receptor plug" evidence="13">
    <location>
        <begin position="104"/>
        <end position="236"/>
    </location>
</feature>
<feature type="signal peptide" evidence="11">
    <location>
        <begin position="1"/>
        <end position="24"/>
    </location>
</feature>
<keyword evidence="14" id="KW-0675">Receptor</keyword>
<evidence type="ECO:0000256" key="1">
    <source>
        <dbReference type="ARBA" id="ARBA00004571"/>
    </source>
</evidence>
<keyword evidence="11" id="KW-0732">Signal</keyword>
<dbReference type="PROSITE" id="PS52016">
    <property type="entry name" value="TONB_DEPENDENT_REC_3"/>
    <property type="match status" value="1"/>
</dbReference>
<dbReference type="InterPro" id="IPR037066">
    <property type="entry name" value="Plug_dom_sf"/>
</dbReference>
<evidence type="ECO:0000256" key="7">
    <source>
        <dbReference type="ARBA" id="ARBA00023237"/>
    </source>
</evidence>
<dbReference type="AlphaFoldDB" id="A0A2U0SDB1"/>
<evidence type="ECO:0000256" key="5">
    <source>
        <dbReference type="ARBA" id="ARBA00023077"/>
    </source>
</evidence>
<feature type="region of interest" description="Disordered" evidence="10">
    <location>
        <begin position="25"/>
        <end position="88"/>
    </location>
</feature>
<dbReference type="SUPFAM" id="SSF56935">
    <property type="entry name" value="Porins"/>
    <property type="match status" value="1"/>
</dbReference>
<name>A0A2U0SDB1_9SPHN</name>
<comment type="caution">
    <text evidence="14">The sequence shown here is derived from an EMBL/GenBank/DDBJ whole genome shotgun (WGS) entry which is preliminary data.</text>
</comment>
<keyword evidence="4 8" id="KW-0812">Transmembrane</keyword>
<reference evidence="14 15" key="1">
    <citation type="submission" date="2018-05" db="EMBL/GenBank/DDBJ databases">
        <title>Description of Sphingomonas pokkalii sp nov, isolated from the rhizosphere of saline tolerant pokkali rice and its draft genome analysis.</title>
        <authorList>
            <person name="Menon R."/>
            <person name="Kumari S."/>
            <person name="Rameshkumar N."/>
        </authorList>
    </citation>
    <scope>NUCLEOTIDE SEQUENCE [LARGE SCALE GENOMIC DNA]</scope>
    <source>
        <strain evidence="14 15">L3B27</strain>
    </source>
</reference>
<dbReference type="Gene3D" id="2.170.130.10">
    <property type="entry name" value="TonB-dependent receptor, plug domain"/>
    <property type="match status" value="1"/>
</dbReference>
<dbReference type="Gene3D" id="2.40.170.20">
    <property type="entry name" value="TonB-dependent receptor, beta-barrel domain"/>
    <property type="match status" value="1"/>
</dbReference>
<evidence type="ECO:0000256" key="9">
    <source>
        <dbReference type="RuleBase" id="RU003357"/>
    </source>
</evidence>
<evidence type="ECO:0000313" key="14">
    <source>
        <dbReference type="EMBL" id="PVX29339.1"/>
    </source>
</evidence>
<dbReference type="RefSeq" id="WP_116468778.1">
    <property type="nucleotide sequence ID" value="NZ_QENQ01000001.1"/>
</dbReference>